<dbReference type="AlphaFoldDB" id="A0A1M5D443"/>
<evidence type="ECO:0000256" key="1">
    <source>
        <dbReference type="ARBA" id="ARBA00022737"/>
    </source>
</evidence>
<evidence type="ECO:0000313" key="4">
    <source>
        <dbReference type="EMBL" id="SHF61809.1"/>
    </source>
</evidence>
<dbReference type="Pfam" id="PF12796">
    <property type="entry name" value="Ank_2"/>
    <property type="match status" value="1"/>
</dbReference>
<feature type="repeat" description="ANK" evidence="3">
    <location>
        <begin position="95"/>
        <end position="123"/>
    </location>
</feature>
<accession>A0A1M5D443</accession>
<dbReference type="SUPFAM" id="SSF48403">
    <property type="entry name" value="Ankyrin repeat"/>
    <property type="match status" value="1"/>
</dbReference>
<evidence type="ECO:0000256" key="2">
    <source>
        <dbReference type="ARBA" id="ARBA00023043"/>
    </source>
</evidence>
<gene>
    <name evidence="4" type="ORF">SAMN05444273_10887</name>
</gene>
<dbReference type="Gene3D" id="1.25.40.20">
    <property type="entry name" value="Ankyrin repeat-containing domain"/>
    <property type="match status" value="1"/>
</dbReference>
<proteinExistence type="predicted"/>
<organism evidence="4 5">
    <name type="scientific">Litoreibacter ascidiaceicola</name>
    <dbReference type="NCBI Taxonomy" id="1486859"/>
    <lineage>
        <taxon>Bacteria</taxon>
        <taxon>Pseudomonadati</taxon>
        <taxon>Pseudomonadota</taxon>
        <taxon>Alphaproteobacteria</taxon>
        <taxon>Rhodobacterales</taxon>
        <taxon>Roseobacteraceae</taxon>
        <taxon>Litoreibacter</taxon>
    </lineage>
</organism>
<dbReference type="RefSeq" id="WP_073145691.1">
    <property type="nucleotide sequence ID" value="NZ_FQUV01000008.1"/>
</dbReference>
<evidence type="ECO:0000256" key="3">
    <source>
        <dbReference type="PROSITE-ProRule" id="PRU00023"/>
    </source>
</evidence>
<dbReference type="Proteomes" id="UP000184144">
    <property type="component" value="Unassembled WGS sequence"/>
</dbReference>
<dbReference type="PROSITE" id="PS50088">
    <property type="entry name" value="ANK_REPEAT"/>
    <property type="match status" value="1"/>
</dbReference>
<dbReference type="InterPro" id="IPR036770">
    <property type="entry name" value="Ankyrin_rpt-contain_sf"/>
</dbReference>
<sequence>MTYTHSQLYEFAKKGDLPRFFKHFLKPDEEGWIAVHYAAMHGDLHALERLSAWGLDALFLAPDRLDAFEIALDHGHFAVCDWLLSIGASLEPRPNDYSALDYAAMQGNLEAVSYLLSKGALIDGVVGNRPPIVWAAQERQLEVFEALLKQGASASKSGGDLDHMTALLMSASEGKMEFLEAIFRIGPTIEVSHLIAAAELAEAFGELNAERLIRSKV</sequence>
<keyword evidence="2 3" id="KW-0040">ANK repeat</keyword>
<dbReference type="EMBL" id="FQUV01000008">
    <property type="protein sequence ID" value="SHF61809.1"/>
    <property type="molecule type" value="Genomic_DNA"/>
</dbReference>
<reference evidence="5" key="1">
    <citation type="submission" date="2016-11" db="EMBL/GenBank/DDBJ databases">
        <authorList>
            <person name="Varghese N."/>
            <person name="Submissions S."/>
        </authorList>
    </citation>
    <scope>NUCLEOTIDE SEQUENCE [LARGE SCALE GENOMIC DNA]</scope>
    <source>
        <strain evidence="5">DSM 100566</strain>
    </source>
</reference>
<name>A0A1M5D443_9RHOB</name>
<dbReference type="PROSITE" id="PS50297">
    <property type="entry name" value="ANK_REP_REGION"/>
    <property type="match status" value="1"/>
</dbReference>
<dbReference type="InterPro" id="IPR002110">
    <property type="entry name" value="Ankyrin_rpt"/>
</dbReference>
<dbReference type="PANTHER" id="PTHR24198:SF165">
    <property type="entry name" value="ANKYRIN REPEAT-CONTAINING PROTEIN-RELATED"/>
    <property type="match status" value="1"/>
</dbReference>
<dbReference type="PANTHER" id="PTHR24198">
    <property type="entry name" value="ANKYRIN REPEAT AND PROTEIN KINASE DOMAIN-CONTAINING PROTEIN"/>
    <property type="match status" value="1"/>
</dbReference>
<evidence type="ECO:0000313" key="5">
    <source>
        <dbReference type="Proteomes" id="UP000184144"/>
    </source>
</evidence>
<dbReference type="OrthoDB" id="7615179at2"/>
<protein>
    <submittedName>
        <fullName evidence="4">Ankyrin repeat-containing protein</fullName>
    </submittedName>
</protein>
<dbReference type="STRING" id="1486859.SAMN05444273_10887"/>
<keyword evidence="5" id="KW-1185">Reference proteome</keyword>
<dbReference type="SMART" id="SM00248">
    <property type="entry name" value="ANK"/>
    <property type="match status" value="5"/>
</dbReference>
<keyword evidence="1" id="KW-0677">Repeat</keyword>